<dbReference type="InterPro" id="IPR013087">
    <property type="entry name" value="Znf_C2H2_type"/>
</dbReference>
<dbReference type="InterPro" id="IPR036236">
    <property type="entry name" value="Znf_C2H2_sf"/>
</dbReference>
<keyword evidence="1" id="KW-0863">Zinc-finger</keyword>
<keyword evidence="1" id="KW-0479">Metal-binding</keyword>
<organism evidence="3 4">
    <name type="scientific">Orchesella dallaii</name>
    <dbReference type="NCBI Taxonomy" id="48710"/>
    <lineage>
        <taxon>Eukaryota</taxon>
        <taxon>Metazoa</taxon>
        <taxon>Ecdysozoa</taxon>
        <taxon>Arthropoda</taxon>
        <taxon>Hexapoda</taxon>
        <taxon>Collembola</taxon>
        <taxon>Entomobryomorpha</taxon>
        <taxon>Entomobryoidea</taxon>
        <taxon>Orchesellidae</taxon>
        <taxon>Orchesellinae</taxon>
        <taxon>Orchesella</taxon>
    </lineage>
</organism>
<accession>A0ABP1QJU5</accession>
<evidence type="ECO:0000313" key="3">
    <source>
        <dbReference type="EMBL" id="CAL8105898.1"/>
    </source>
</evidence>
<gene>
    <name evidence="3" type="ORF">ODALV1_LOCUS12223</name>
</gene>
<comment type="caution">
    <text evidence="3">The sequence shown here is derived from an EMBL/GenBank/DDBJ whole genome shotgun (WGS) entry which is preliminary data.</text>
</comment>
<dbReference type="EMBL" id="CAXLJM020000036">
    <property type="protein sequence ID" value="CAL8105898.1"/>
    <property type="molecule type" value="Genomic_DNA"/>
</dbReference>
<proteinExistence type="predicted"/>
<dbReference type="Proteomes" id="UP001642540">
    <property type="component" value="Unassembled WGS sequence"/>
</dbReference>
<dbReference type="PROSITE" id="PS00028">
    <property type="entry name" value="ZINC_FINGER_C2H2_1"/>
    <property type="match status" value="1"/>
</dbReference>
<sequence>MFNKNKYNNAIRKFIPASFTSTFSKRKFGANQQQTPMETTCLLCPNGVLLSQQQIMRPCQVEKVLTNLCKHLEISSKNILSRSRRTNTNFPFCGNCGPFMVLLWKQQQILEEEKLKFQNILGEWVHAIVTGETSKTSVILPGSSSKAIAGKQKSNFGEMILDGHRKELFIPAQQHNAHDDDDNDGNIINPEQQSTSPEFIKTKDDGSSMDPGVVAHHNYTNLSMFIGNEDAETGALTRIKVKQERNTSTSEEFEEHSLYTEEGNMGVKTHILHADNRETSGSGTVRLRDQEPATSKQTFTCHHCSRLFRMKCHLMWHMSTHTQYQPSPSIFSTNQSSPRRRQAVGTHTTRAGLYVPVGRRTCIQLAGGTTVIVKYLRTA</sequence>
<evidence type="ECO:0000313" key="4">
    <source>
        <dbReference type="Proteomes" id="UP001642540"/>
    </source>
</evidence>
<evidence type="ECO:0000259" key="2">
    <source>
        <dbReference type="PROSITE" id="PS50157"/>
    </source>
</evidence>
<reference evidence="3 4" key="1">
    <citation type="submission" date="2024-08" db="EMBL/GenBank/DDBJ databases">
        <authorList>
            <person name="Cucini C."/>
            <person name="Frati F."/>
        </authorList>
    </citation>
    <scope>NUCLEOTIDE SEQUENCE [LARGE SCALE GENOMIC DNA]</scope>
</reference>
<protein>
    <recommendedName>
        <fullName evidence="2">C2H2-type domain-containing protein</fullName>
    </recommendedName>
</protein>
<keyword evidence="4" id="KW-1185">Reference proteome</keyword>
<feature type="domain" description="C2H2-type" evidence="2">
    <location>
        <begin position="299"/>
        <end position="326"/>
    </location>
</feature>
<evidence type="ECO:0000256" key="1">
    <source>
        <dbReference type="PROSITE-ProRule" id="PRU00042"/>
    </source>
</evidence>
<dbReference type="PROSITE" id="PS50157">
    <property type="entry name" value="ZINC_FINGER_C2H2_2"/>
    <property type="match status" value="1"/>
</dbReference>
<name>A0ABP1QJU5_9HEXA</name>
<keyword evidence="1" id="KW-0862">Zinc</keyword>
<dbReference type="SUPFAM" id="SSF57667">
    <property type="entry name" value="beta-beta-alpha zinc fingers"/>
    <property type="match status" value="1"/>
</dbReference>